<keyword evidence="6" id="KW-0408">Iron</keyword>
<dbReference type="GO" id="GO:0042744">
    <property type="term" value="P:hydrogen peroxide catabolic process"/>
    <property type="evidence" value="ECO:0007669"/>
    <property type="project" value="TreeGrafter"/>
</dbReference>
<dbReference type="GO" id="GO:0019825">
    <property type="term" value="F:oxygen binding"/>
    <property type="evidence" value="ECO:0007669"/>
    <property type="project" value="InterPro"/>
</dbReference>
<protein>
    <recommendedName>
        <fullName evidence="8">Globin domain-containing protein</fullName>
    </recommendedName>
</protein>
<gene>
    <name evidence="9" type="primary">Nfu_g_1_007595</name>
</gene>
<organism evidence="9">
    <name type="scientific">Iconisemion striatum</name>
    <dbReference type="NCBI Taxonomy" id="60296"/>
    <lineage>
        <taxon>Eukaryota</taxon>
        <taxon>Metazoa</taxon>
        <taxon>Chordata</taxon>
        <taxon>Craniata</taxon>
        <taxon>Vertebrata</taxon>
        <taxon>Euteleostomi</taxon>
        <taxon>Actinopterygii</taxon>
        <taxon>Neopterygii</taxon>
        <taxon>Teleostei</taxon>
        <taxon>Neoteleostei</taxon>
        <taxon>Acanthomorphata</taxon>
        <taxon>Ovalentaria</taxon>
        <taxon>Atherinomorphae</taxon>
        <taxon>Cyprinodontiformes</taxon>
        <taxon>Nothobranchiidae</taxon>
        <taxon>Iconisemion</taxon>
    </lineage>
</organism>
<keyword evidence="3 7" id="KW-0349">Heme</keyword>
<dbReference type="CDD" id="cd08925">
    <property type="entry name" value="Hb-beta-like"/>
    <property type="match status" value="1"/>
</dbReference>
<dbReference type="Gene3D" id="1.10.490.10">
    <property type="entry name" value="Globins"/>
    <property type="match status" value="1"/>
</dbReference>
<comment type="similarity">
    <text evidence="1 7">Belongs to the globin family.</text>
</comment>
<dbReference type="InterPro" id="IPR050056">
    <property type="entry name" value="Hemoglobin_oxygen_transport"/>
</dbReference>
<reference evidence="9" key="1">
    <citation type="submission" date="2016-05" db="EMBL/GenBank/DDBJ databases">
        <authorList>
            <person name="Lavstsen T."/>
            <person name="Jespersen J.S."/>
        </authorList>
    </citation>
    <scope>NUCLEOTIDE SEQUENCE</scope>
    <source>
        <tissue evidence="9">Brain</tissue>
    </source>
</reference>
<dbReference type="InterPro" id="IPR009050">
    <property type="entry name" value="Globin-like_sf"/>
</dbReference>
<dbReference type="PRINTS" id="PR00814">
    <property type="entry name" value="BETAHAEM"/>
</dbReference>
<sequence>MVRWTEEERKTIRSVWEKVDIDEVGSQIIARALIVYPWTERYFARFGDIFTTTAILNNAKVASHGKVVLHALDRAVKNLDDIKETYSALSRLHYEKLNVDPDNFKLMADCITISIACKLKAALSPQVHMTWHKFLSAVVDALNSQYK</sequence>
<dbReference type="Pfam" id="PF00042">
    <property type="entry name" value="Globin"/>
    <property type="match status" value="1"/>
</dbReference>
<name>A0A1A7WKZ9_9TELE</name>
<dbReference type="PANTHER" id="PTHR11442:SF101">
    <property type="entry name" value="HEMOGLOBIN, BETA ADULT 2"/>
    <property type="match status" value="1"/>
</dbReference>
<proteinExistence type="inferred from homology"/>
<dbReference type="GO" id="GO:0004601">
    <property type="term" value="F:peroxidase activity"/>
    <property type="evidence" value="ECO:0007669"/>
    <property type="project" value="TreeGrafter"/>
</dbReference>
<keyword evidence="2 7" id="KW-0813">Transport</keyword>
<dbReference type="GO" id="GO:0031720">
    <property type="term" value="F:haptoglobin binding"/>
    <property type="evidence" value="ECO:0007669"/>
    <property type="project" value="TreeGrafter"/>
</dbReference>
<dbReference type="GO" id="GO:0043177">
    <property type="term" value="F:organic acid binding"/>
    <property type="evidence" value="ECO:0007669"/>
    <property type="project" value="TreeGrafter"/>
</dbReference>
<evidence type="ECO:0000256" key="4">
    <source>
        <dbReference type="ARBA" id="ARBA00022621"/>
    </source>
</evidence>
<evidence type="ECO:0000259" key="8">
    <source>
        <dbReference type="PROSITE" id="PS01033"/>
    </source>
</evidence>
<dbReference type="GO" id="GO:0072562">
    <property type="term" value="C:blood microparticle"/>
    <property type="evidence" value="ECO:0007669"/>
    <property type="project" value="TreeGrafter"/>
</dbReference>
<keyword evidence="5" id="KW-0479">Metal-binding</keyword>
<evidence type="ECO:0000256" key="1">
    <source>
        <dbReference type="ARBA" id="ARBA00008705"/>
    </source>
</evidence>
<dbReference type="GO" id="GO:0005344">
    <property type="term" value="F:oxygen carrier activity"/>
    <property type="evidence" value="ECO:0007669"/>
    <property type="project" value="UniProtKB-KW"/>
</dbReference>
<evidence type="ECO:0000256" key="6">
    <source>
        <dbReference type="ARBA" id="ARBA00023004"/>
    </source>
</evidence>
<evidence type="ECO:0000256" key="3">
    <source>
        <dbReference type="ARBA" id="ARBA00022617"/>
    </source>
</evidence>
<dbReference type="GO" id="GO:0046872">
    <property type="term" value="F:metal ion binding"/>
    <property type="evidence" value="ECO:0007669"/>
    <property type="project" value="UniProtKB-KW"/>
</dbReference>
<dbReference type="InterPro" id="IPR002337">
    <property type="entry name" value="Hemoglobin_b"/>
</dbReference>
<feature type="domain" description="Globin" evidence="8">
    <location>
        <begin position="3"/>
        <end position="147"/>
    </location>
</feature>
<keyword evidence="4 7" id="KW-0561">Oxygen transport</keyword>
<evidence type="ECO:0000256" key="2">
    <source>
        <dbReference type="ARBA" id="ARBA00022448"/>
    </source>
</evidence>
<evidence type="ECO:0000313" key="9">
    <source>
        <dbReference type="EMBL" id="SBP06642.1"/>
    </source>
</evidence>
<dbReference type="PANTHER" id="PTHR11442">
    <property type="entry name" value="HEMOGLOBIN FAMILY MEMBER"/>
    <property type="match status" value="1"/>
</dbReference>
<evidence type="ECO:0000256" key="7">
    <source>
        <dbReference type="RuleBase" id="RU000356"/>
    </source>
</evidence>
<dbReference type="EMBL" id="HADW01005242">
    <property type="protein sequence ID" value="SBP06642.1"/>
    <property type="molecule type" value="Transcribed_RNA"/>
</dbReference>
<dbReference type="GO" id="GO:0031838">
    <property type="term" value="C:haptoglobin-hemoglobin complex"/>
    <property type="evidence" value="ECO:0007669"/>
    <property type="project" value="TreeGrafter"/>
</dbReference>
<dbReference type="PROSITE" id="PS01033">
    <property type="entry name" value="GLOBIN"/>
    <property type="match status" value="1"/>
</dbReference>
<dbReference type="SUPFAM" id="SSF46458">
    <property type="entry name" value="Globin-like"/>
    <property type="match status" value="1"/>
</dbReference>
<evidence type="ECO:0000256" key="5">
    <source>
        <dbReference type="ARBA" id="ARBA00022723"/>
    </source>
</evidence>
<dbReference type="GO" id="GO:0020037">
    <property type="term" value="F:heme binding"/>
    <property type="evidence" value="ECO:0007669"/>
    <property type="project" value="InterPro"/>
</dbReference>
<dbReference type="InterPro" id="IPR012292">
    <property type="entry name" value="Globin/Proto"/>
</dbReference>
<accession>A0A1A7WKZ9</accession>
<dbReference type="AlphaFoldDB" id="A0A1A7WKZ9"/>
<dbReference type="GO" id="GO:0005833">
    <property type="term" value="C:hemoglobin complex"/>
    <property type="evidence" value="ECO:0007669"/>
    <property type="project" value="InterPro"/>
</dbReference>
<dbReference type="InterPro" id="IPR000971">
    <property type="entry name" value="Globin"/>
</dbReference>
<reference evidence="9" key="2">
    <citation type="submission" date="2016-06" db="EMBL/GenBank/DDBJ databases">
        <title>The genome of a short-lived fish provides insights into sex chromosome evolution and the genetic control of aging.</title>
        <authorList>
            <person name="Reichwald K."/>
            <person name="Felder M."/>
            <person name="Petzold A."/>
            <person name="Koch P."/>
            <person name="Groth M."/>
            <person name="Platzer M."/>
        </authorList>
    </citation>
    <scope>NUCLEOTIDE SEQUENCE</scope>
    <source>
        <tissue evidence="9">Brain</tissue>
    </source>
</reference>